<comment type="caution">
    <text evidence="1">The sequence shown here is derived from an EMBL/GenBank/DDBJ whole genome shotgun (WGS) entry which is preliminary data.</text>
</comment>
<dbReference type="AlphaFoldDB" id="A0A9Q3E8U1"/>
<dbReference type="CDD" id="cd09272">
    <property type="entry name" value="RNase_HI_RT_Ty1"/>
    <property type="match status" value="1"/>
</dbReference>
<organism evidence="1 2">
    <name type="scientific">Austropuccinia psidii MF-1</name>
    <dbReference type="NCBI Taxonomy" id="1389203"/>
    <lineage>
        <taxon>Eukaryota</taxon>
        <taxon>Fungi</taxon>
        <taxon>Dikarya</taxon>
        <taxon>Basidiomycota</taxon>
        <taxon>Pucciniomycotina</taxon>
        <taxon>Pucciniomycetes</taxon>
        <taxon>Pucciniales</taxon>
        <taxon>Sphaerophragmiaceae</taxon>
        <taxon>Austropuccinia</taxon>
    </lineage>
</organism>
<dbReference type="EMBL" id="AVOT02026310">
    <property type="protein sequence ID" value="MBW0517981.1"/>
    <property type="molecule type" value="Genomic_DNA"/>
</dbReference>
<evidence type="ECO:0008006" key="3">
    <source>
        <dbReference type="Google" id="ProtNLM"/>
    </source>
</evidence>
<gene>
    <name evidence="1" type="ORF">O181_057696</name>
</gene>
<evidence type="ECO:0000313" key="1">
    <source>
        <dbReference type="EMBL" id="MBW0517981.1"/>
    </source>
</evidence>
<dbReference type="Proteomes" id="UP000765509">
    <property type="component" value="Unassembled WGS sequence"/>
</dbReference>
<dbReference type="OrthoDB" id="3344688at2759"/>
<evidence type="ECO:0000313" key="2">
    <source>
        <dbReference type="Proteomes" id="UP000765509"/>
    </source>
</evidence>
<dbReference type="PANTHER" id="PTHR11439:SF483">
    <property type="entry name" value="PEPTIDE SYNTHASE GLIP-LIKE, PUTATIVE (AFU_ORTHOLOGUE AFUA_3G12920)-RELATED"/>
    <property type="match status" value="1"/>
</dbReference>
<protein>
    <recommendedName>
        <fullName evidence="3">Reverse transcriptase Ty1/copia-type domain-containing protein</fullName>
    </recommendedName>
</protein>
<accession>A0A9Q3E8U1</accession>
<proteinExistence type="predicted"/>
<sequence>MDALHWQALEHLIGYMQKTRDMGVIISAHSNPKGVTCYVDANWGGEGNQSTHGFIVMHGGNSIMWQSKQQVTVAASTAQAEYIALSFAAKEALWLSTMFSQFLHNALPQLLSDNKTAIGIANESMSQKQT</sequence>
<keyword evidence="2" id="KW-1185">Reference proteome</keyword>
<name>A0A9Q3E8U1_9BASI</name>
<dbReference type="PANTHER" id="PTHR11439">
    <property type="entry name" value="GAG-POL-RELATED RETROTRANSPOSON"/>
    <property type="match status" value="1"/>
</dbReference>
<reference evidence="1" key="1">
    <citation type="submission" date="2021-03" db="EMBL/GenBank/DDBJ databases">
        <title>Draft genome sequence of rust myrtle Austropuccinia psidii MF-1, a brazilian biotype.</title>
        <authorList>
            <person name="Quecine M.C."/>
            <person name="Pachon D.M.R."/>
            <person name="Bonatelli M.L."/>
            <person name="Correr F.H."/>
            <person name="Franceschini L.M."/>
            <person name="Leite T.F."/>
            <person name="Margarido G.R.A."/>
            <person name="Almeida C.A."/>
            <person name="Ferrarezi J.A."/>
            <person name="Labate C.A."/>
        </authorList>
    </citation>
    <scope>NUCLEOTIDE SEQUENCE</scope>
    <source>
        <strain evidence="1">MF-1</strain>
    </source>
</reference>